<feature type="compositionally biased region" description="Basic residues" evidence="1">
    <location>
        <begin position="147"/>
        <end position="162"/>
    </location>
</feature>
<feature type="region of interest" description="Disordered" evidence="1">
    <location>
        <begin position="348"/>
        <end position="371"/>
    </location>
</feature>
<gene>
    <name evidence="2" type="ORF">LODBEIA_P03570</name>
</gene>
<accession>A0ABP0ZD78</accession>
<organism evidence="2 3">
    <name type="scientific">Lodderomyces beijingensis</name>
    <dbReference type="NCBI Taxonomy" id="1775926"/>
    <lineage>
        <taxon>Eukaryota</taxon>
        <taxon>Fungi</taxon>
        <taxon>Dikarya</taxon>
        <taxon>Ascomycota</taxon>
        <taxon>Saccharomycotina</taxon>
        <taxon>Pichiomycetes</taxon>
        <taxon>Debaryomycetaceae</taxon>
        <taxon>Candida/Lodderomyces clade</taxon>
        <taxon>Lodderomyces</taxon>
    </lineage>
</organism>
<dbReference type="InterPro" id="IPR013951">
    <property type="entry name" value="Rxt3"/>
</dbReference>
<feature type="compositionally biased region" description="Polar residues" evidence="1">
    <location>
        <begin position="35"/>
        <end position="49"/>
    </location>
</feature>
<proteinExistence type="predicted"/>
<evidence type="ECO:0000313" key="3">
    <source>
        <dbReference type="Proteomes" id="UP001497383"/>
    </source>
</evidence>
<evidence type="ECO:0008006" key="4">
    <source>
        <dbReference type="Google" id="ProtNLM"/>
    </source>
</evidence>
<dbReference type="EMBL" id="OZ022405">
    <property type="protein sequence ID" value="CAK9435630.1"/>
    <property type="molecule type" value="Genomic_DNA"/>
</dbReference>
<protein>
    <recommendedName>
        <fullName evidence="4">Rxt3-domain-containing protein</fullName>
    </recommendedName>
</protein>
<dbReference type="Pfam" id="PF08642">
    <property type="entry name" value="Rxt3"/>
    <property type="match status" value="1"/>
</dbReference>
<feature type="compositionally biased region" description="Basic residues" evidence="1">
    <location>
        <begin position="65"/>
        <end position="99"/>
    </location>
</feature>
<keyword evidence="3" id="KW-1185">Reference proteome</keyword>
<dbReference type="Proteomes" id="UP001497383">
    <property type="component" value="Chromosome 1"/>
</dbReference>
<feature type="compositionally biased region" description="Low complexity" evidence="1">
    <location>
        <begin position="50"/>
        <end position="64"/>
    </location>
</feature>
<name>A0ABP0ZD78_9ASCO</name>
<feature type="compositionally biased region" description="Polar residues" evidence="1">
    <location>
        <begin position="9"/>
        <end position="19"/>
    </location>
</feature>
<reference evidence="2 3" key="1">
    <citation type="submission" date="2024-03" db="EMBL/GenBank/DDBJ databases">
        <authorList>
            <person name="Brejova B."/>
        </authorList>
    </citation>
    <scope>NUCLEOTIDE SEQUENCE [LARGE SCALE GENOMIC DNA]</scope>
    <source>
        <strain evidence="2 3">CBS 14171</strain>
    </source>
</reference>
<feature type="compositionally biased region" description="Low complexity" evidence="1">
    <location>
        <begin position="20"/>
        <end position="34"/>
    </location>
</feature>
<dbReference type="GeneID" id="92205553"/>
<feature type="region of interest" description="Disordered" evidence="1">
    <location>
        <begin position="1"/>
        <end position="165"/>
    </location>
</feature>
<sequence length="484" mass="55320">MSEGDEQSKQVTVISSLPYNTTTNGSSNNNGSNSLPSLKSQQPQESPVPSHSHANVNSNVNSNPHSHHRHHHHYHKFVNHHHHTMPHHHHHHHHHHHSQPRVSPNTHPHHHHPAQLPLDQAQDGGTLPEPQASDTPRSDDKAGLKTMRTRKRKRTRNTRPHTPKLNTEPIKQLMAEMFPHRKFLGSIIYNPTTRWSTLQTETLYGLKPDLQRRFAELKTRYIERSKNMPVVELELETRYIPYLPPLSSEYVNSVVEIIIPFRHIVTFKQDLRNEIPQYRREVWGGASGVYTDDSDILYALMHLGFFDEEEEEAAEGEEGNGGKFDLSVWNPSWDPTVDLIKPIRSFQRASSCSSDDEEEEEQNNGAGGADEGVYGDLSVEILLLPPLPQYHGFCQHGINSRSWNVAPEKTTNQHSGLSFAVYNVKWTTRGSYLQNPLFHSLAATEAAEENHERDEPMVKTTRGWKFDLDTYKRIKKSSVDGNCK</sequence>
<evidence type="ECO:0000313" key="2">
    <source>
        <dbReference type="EMBL" id="CAK9435630.1"/>
    </source>
</evidence>
<dbReference type="RefSeq" id="XP_066827295.1">
    <property type="nucleotide sequence ID" value="XM_066973694.1"/>
</dbReference>
<evidence type="ECO:0000256" key="1">
    <source>
        <dbReference type="SAM" id="MobiDB-lite"/>
    </source>
</evidence>